<dbReference type="EMBL" id="UGHZ01000005">
    <property type="protein sequence ID" value="STP13765.1"/>
    <property type="molecule type" value="Genomic_DNA"/>
</dbReference>
<accession>A0A377JWT3</accession>
<dbReference type="AlphaFoldDB" id="A0A377JWT3"/>
<evidence type="ECO:0000313" key="2">
    <source>
        <dbReference type="EMBL" id="STP13765.1"/>
    </source>
</evidence>
<reference evidence="1 3" key="1">
    <citation type="submission" date="2018-06" db="EMBL/GenBank/DDBJ databases">
        <authorList>
            <consortium name="Pathogen Informatics"/>
            <person name="Doyle S."/>
        </authorList>
    </citation>
    <scope>NUCLEOTIDE SEQUENCE [LARGE SCALE GENOMIC DNA]</scope>
    <source>
        <strain evidence="1 3">NCTC12221</strain>
    </source>
</reference>
<dbReference type="RefSeq" id="WP_258554266.1">
    <property type="nucleotide sequence ID" value="NZ_UGHZ01000004.1"/>
</dbReference>
<dbReference type="EMBL" id="UGHZ01000004">
    <property type="protein sequence ID" value="STP13751.1"/>
    <property type="molecule type" value="Genomic_DNA"/>
</dbReference>
<evidence type="ECO:0000313" key="3">
    <source>
        <dbReference type="Proteomes" id="UP000255335"/>
    </source>
</evidence>
<organism evidence="1 3">
    <name type="scientific">Helicobacter cinaedi</name>
    <dbReference type="NCBI Taxonomy" id="213"/>
    <lineage>
        <taxon>Bacteria</taxon>
        <taxon>Pseudomonadati</taxon>
        <taxon>Campylobacterota</taxon>
        <taxon>Epsilonproteobacteria</taxon>
        <taxon>Campylobacterales</taxon>
        <taxon>Helicobacteraceae</taxon>
        <taxon>Helicobacter</taxon>
    </lineage>
</organism>
<proteinExistence type="predicted"/>
<protein>
    <submittedName>
        <fullName evidence="1">Uncharacterized protein</fullName>
    </submittedName>
</protein>
<evidence type="ECO:0000313" key="1">
    <source>
        <dbReference type="EMBL" id="STP13751.1"/>
    </source>
</evidence>
<gene>
    <name evidence="1" type="ORF">NCTC12221_01829</name>
    <name evidence="2" type="ORF">NCTC12221_01843</name>
</gene>
<dbReference type="Proteomes" id="UP000255335">
    <property type="component" value="Unassembled WGS sequence"/>
</dbReference>
<sequence>MAGFFDYFNGSKYYRKRNQYRIELFNNAKKVIEKYKLKVPLYDETFIRPLTDKESTLLQQDRESLRNTIKLVDGYGSSSRVVFYDDGAFTLLPENYVQITKLGLKHYTDILAELKARSETHYATDLIDPAVIAGIVAGYLLGIALSCVPFTQAIGASTAAAAKWGLVTAVISMLLYIKKLGDDAALQSLQYEVISHKVATSYASYSNYYMSHKKLQAGKDSMLYGGYEIYANGQSYQAETAGSESFKPTQAYNPTHNFAPLHKTQNKTLDNIDERTQGRSHYNLAGNDGYMDKIAPFPLEKIKELDNDMEYKLNFLKQHNQRLIEGYSRLAQFTGSNEEYYSGEWIQAVYNADYRTYKDNYYDYVESKDFINQVRTYNQALRFKGEFYSRSVDERKWIKVSKKVDVPNIDVNEPSIDETPADPIAVYEDCIRNFFYEERRELGDMEEWIEQNGEFDKSKAEWKQSERKMLESLSLDKYWEYLLALKAIDDNTIGDWVGKAIEAGYLESVVHQYFMAKSEKLEVSDYTQQEQERFEIRNPYFFYKDLGNHYTLKNKPHIFVPYGIFSKTFCESYIIGEWRYEWDGNNDQQYWYPVILPNSGYINCDEPYYLGELQKQYNYQPINYKDITQKVLHTYMPKCKDFLGKEFMQTSFKILCNRQVEF</sequence>
<name>A0A377JWT3_9HELI</name>